<name>A0A9P5XDF9_9AGAR</name>
<dbReference type="InterPro" id="IPR044851">
    <property type="entry name" value="Wax_synthase"/>
</dbReference>
<gene>
    <name evidence="10" type="ORF">P691DRAFT_812624</name>
</gene>
<sequence length="359" mass="41057">MLLLDIITSLVISIFGLAVFPHSKLLRRTCGIILVAHYINVLWRPYPADALKFFIYESACFLGIALFIYSDRAILNDAYLNHKRSGQTLPLAEMTLLQRVRWSTDAFLNLRGINWSWEIPHLRRSTLSRWGFVGYQLLQLLGCVAINGISKYPLKGNPVWQPDRKEGFRSGGFVTQTYNVMVFWVLAWSSQLSLYILVSTATVALGFYEPKDWPSLFGPWSSLTSMRKFWGQYWHQLLRRPFQAHGKFVTDKVLGLSPGSKISSYIQLYIAFFLSGLFHAGADWAATKTFQNSRSTFMFYILQAVVITFEDGVIALGRVAGVYQIPSVISYVWVLFWVSMLGPMWIEGMVKGRLLQLFI</sequence>
<dbReference type="Proteomes" id="UP000807342">
    <property type="component" value="Unassembled WGS sequence"/>
</dbReference>
<dbReference type="PANTHER" id="PTHR31595:SF57">
    <property type="entry name" value="OS04G0481900 PROTEIN"/>
    <property type="match status" value="1"/>
</dbReference>
<keyword evidence="11" id="KW-1185">Reference proteome</keyword>
<comment type="similarity">
    <text evidence="3">Belongs to the wax synthase family.</text>
</comment>
<evidence type="ECO:0000256" key="4">
    <source>
        <dbReference type="ARBA" id="ARBA00022679"/>
    </source>
</evidence>
<comment type="pathway">
    <text evidence="2">Secondary metabolite biosynthesis.</text>
</comment>
<dbReference type="InterPro" id="IPR032805">
    <property type="entry name" value="Wax_synthase_dom"/>
</dbReference>
<evidence type="ECO:0000256" key="7">
    <source>
        <dbReference type="ARBA" id="ARBA00023136"/>
    </source>
</evidence>
<evidence type="ECO:0000256" key="5">
    <source>
        <dbReference type="ARBA" id="ARBA00022692"/>
    </source>
</evidence>
<dbReference type="AlphaFoldDB" id="A0A9P5XDF9"/>
<keyword evidence="7 8" id="KW-0472">Membrane</keyword>
<feature type="transmembrane region" description="Helical" evidence="8">
    <location>
        <begin position="328"/>
        <end position="346"/>
    </location>
</feature>
<feature type="transmembrane region" description="Helical" evidence="8">
    <location>
        <begin position="297"/>
        <end position="316"/>
    </location>
</feature>
<protein>
    <recommendedName>
        <fullName evidence="9">Wax synthase domain-containing protein</fullName>
    </recommendedName>
</protein>
<feature type="transmembrane region" description="Helical" evidence="8">
    <location>
        <begin position="53"/>
        <end position="75"/>
    </location>
</feature>
<dbReference type="GO" id="GO:0008374">
    <property type="term" value="F:O-acyltransferase activity"/>
    <property type="evidence" value="ECO:0007669"/>
    <property type="project" value="InterPro"/>
</dbReference>
<evidence type="ECO:0000256" key="3">
    <source>
        <dbReference type="ARBA" id="ARBA00007282"/>
    </source>
</evidence>
<evidence type="ECO:0000256" key="2">
    <source>
        <dbReference type="ARBA" id="ARBA00005179"/>
    </source>
</evidence>
<keyword evidence="4" id="KW-0808">Transferase</keyword>
<dbReference type="GO" id="GO:0016020">
    <property type="term" value="C:membrane"/>
    <property type="evidence" value="ECO:0007669"/>
    <property type="project" value="UniProtKB-SubCell"/>
</dbReference>
<evidence type="ECO:0000256" key="6">
    <source>
        <dbReference type="ARBA" id="ARBA00022989"/>
    </source>
</evidence>
<dbReference type="GO" id="GO:0006629">
    <property type="term" value="P:lipid metabolic process"/>
    <property type="evidence" value="ECO:0007669"/>
    <property type="project" value="InterPro"/>
</dbReference>
<dbReference type="OrthoDB" id="1077582at2759"/>
<evidence type="ECO:0000256" key="8">
    <source>
        <dbReference type="SAM" id="Phobius"/>
    </source>
</evidence>
<organism evidence="10 11">
    <name type="scientific">Macrolepiota fuliginosa MF-IS2</name>
    <dbReference type="NCBI Taxonomy" id="1400762"/>
    <lineage>
        <taxon>Eukaryota</taxon>
        <taxon>Fungi</taxon>
        <taxon>Dikarya</taxon>
        <taxon>Basidiomycota</taxon>
        <taxon>Agaricomycotina</taxon>
        <taxon>Agaricomycetes</taxon>
        <taxon>Agaricomycetidae</taxon>
        <taxon>Agaricales</taxon>
        <taxon>Agaricineae</taxon>
        <taxon>Agaricaceae</taxon>
        <taxon>Macrolepiota</taxon>
    </lineage>
</organism>
<reference evidence="10" key="1">
    <citation type="submission" date="2020-11" db="EMBL/GenBank/DDBJ databases">
        <authorList>
            <consortium name="DOE Joint Genome Institute"/>
            <person name="Ahrendt S."/>
            <person name="Riley R."/>
            <person name="Andreopoulos W."/>
            <person name="Labutti K."/>
            <person name="Pangilinan J."/>
            <person name="Ruiz-Duenas F.J."/>
            <person name="Barrasa J.M."/>
            <person name="Sanchez-Garcia M."/>
            <person name="Camarero S."/>
            <person name="Miyauchi S."/>
            <person name="Serrano A."/>
            <person name="Linde D."/>
            <person name="Babiker R."/>
            <person name="Drula E."/>
            <person name="Ayuso-Fernandez I."/>
            <person name="Pacheco R."/>
            <person name="Padilla G."/>
            <person name="Ferreira P."/>
            <person name="Barriuso J."/>
            <person name="Kellner H."/>
            <person name="Castanera R."/>
            <person name="Alfaro M."/>
            <person name="Ramirez L."/>
            <person name="Pisabarro A.G."/>
            <person name="Kuo A."/>
            <person name="Tritt A."/>
            <person name="Lipzen A."/>
            <person name="He G."/>
            <person name="Yan M."/>
            <person name="Ng V."/>
            <person name="Cullen D."/>
            <person name="Martin F."/>
            <person name="Rosso M.-N."/>
            <person name="Henrissat B."/>
            <person name="Hibbett D."/>
            <person name="Martinez A.T."/>
            <person name="Grigoriev I.V."/>
        </authorList>
    </citation>
    <scope>NUCLEOTIDE SEQUENCE</scope>
    <source>
        <strain evidence="10">MF-IS2</strain>
    </source>
</reference>
<feature type="transmembrane region" description="Helical" evidence="8">
    <location>
        <begin position="266"/>
        <end position="285"/>
    </location>
</feature>
<accession>A0A9P5XDF9</accession>
<dbReference type="Pfam" id="PF13813">
    <property type="entry name" value="MBOAT_2"/>
    <property type="match status" value="1"/>
</dbReference>
<evidence type="ECO:0000259" key="9">
    <source>
        <dbReference type="Pfam" id="PF13813"/>
    </source>
</evidence>
<feature type="transmembrane region" description="Helical" evidence="8">
    <location>
        <begin position="6"/>
        <end position="23"/>
    </location>
</feature>
<feature type="domain" description="Wax synthase" evidence="9">
    <location>
        <begin position="213"/>
        <end position="300"/>
    </location>
</feature>
<evidence type="ECO:0000256" key="1">
    <source>
        <dbReference type="ARBA" id="ARBA00004141"/>
    </source>
</evidence>
<dbReference type="PANTHER" id="PTHR31595">
    <property type="entry name" value="LONG-CHAIN-ALCOHOL O-FATTY-ACYLTRANSFERASE 3-RELATED"/>
    <property type="match status" value="1"/>
</dbReference>
<keyword evidence="5 8" id="KW-0812">Transmembrane</keyword>
<evidence type="ECO:0000313" key="11">
    <source>
        <dbReference type="Proteomes" id="UP000807342"/>
    </source>
</evidence>
<comment type="caution">
    <text evidence="10">The sequence shown here is derived from an EMBL/GenBank/DDBJ whole genome shotgun (WGS) entry which is preliminary data.</text>
</comment>
<keyword evidence="6 8" id="KW-1133">Transmembrane helix</keyword>
<proteinExistence type="inferred from homology"/>
<comment type="subcellular location">
    <subcellularLocation>
        <location evidence="1">Membrane</location>
        <topology evidence="1">Multi-pass membrane protein</topology>
    </subcellularLocation>
</comment>
<feature type="transmembrane region" description="Helical" evidence="8">
    <location>
        <begin position="192"/>
        <end position="208"/>
    </location>
</feature>
<evidence type="ECO:0000313" key="10">
    <source>
        <dbReference type="EMBL" id="KAF9449387.1"/>
    </source>
</evidence>
<dbReference type="EMBL" id="MU151132">
    <property type="protein sequence ID" value="KAF9449387.1"/>
    <property type="molecule type" value="Genomic_DNA"/>
</dbReference>